<evidence type="ECO:0000313" key="1">
    <source>
        <dbReference type="EMBL" id="GFX96562.1"/>
    </source>
</evidence>
<reference evidence="1" key="1">
    <citation type="submission" date="2020-08" db="EMBL/GenBank/DDBJ databases">
        <title>Multicomponent nature underlies the extraordinary mechanical properties of spider dragline silk.</title>
        <authorList>
            <person name="Kono N."/>
            <person name="Nakamura H."/>
            <person name="Mori M."/>
            <person name="Yoshida Y."/>
            <person name="Ohtoshi R."/>
            <person name="Malay A.D."/>
            <person name="Moran D.A.P."/>
            <person name="Tomita M."/>
            <person name="Numata K."/>
            <person name="Arakawa K."/>
        </authorList>
    </citation>
    <scope>NUCLEOTIDE SEQUENCE</scope>
</reference>
<dbReference type="AlphaFoldDB" id="A0A8X6RPD2"/>
<name>A0A8X6RPD2_TRICX</name>
<protein>
    <submittedName>
        <fullName evidence="1">Uncharacterized protein</fullName>
    </submittedName>
</protein>
<keyword evidence="2" id="KW-1185">Reference proteome</keyword>
<gene>
    <name evidence="1" type="ORF">TNCV_1442361</name>
</gene>
<proteinExistence type="predicted"/>
<dbReference type="Proteomes" id="UP000887159">
    <property type="component" value="Unassembled WGS sequence"/>
</dbReference>
<comment type="caution">
    <text evidence="1">The sequence shown here is derived from an EMBL/GenBank/DDBJ whole genome shotgun (WGS) entry which is preliminary data.</text>
</comment>
<evidence type="ECO:0000313" key="2">
    <source>
        <dbReference type="Proteomes" id="UP000887159"/>
    </source>
</evidence>
<sequence>MAVMDHSATLRTIAQQIQSVTHHLCPIVPFDAVCNREERPQGHVDDEEMIPTARGISHLLNQINFGIMWKPHKLLYLKDT</sequence>
<organism evidence="1 2">
    <name type="scientific">Trichonephila clavipes</name>
    <name type="common">Golden silk orbweaver</name>
    <name type="synonym">Nephila clavipes</name>
    <dbReference type="NCBI Taxonomy" id="2585209"/>
    <lineage>
        <taxon>Eukaryota</taxon>
        <taxon>Metazoa</taxon>
        <taxon>Ecdysozoa</taxon>
        <taxon>Arthropoda</taxon>
        <taxon>Chelicerata</taxon>
        <taxon>Arachnida</taxon>
        <taxon>Araneae</taxon>
        <taxon>Araneomorphae</taxon>
        <taxon>Entelegynae</taxon>
        <taxon>Araneoidea</taxon>
        <taxon>Nephilidae</taxon>
        <taxon>Trichonephila</taxon>
    </lineage>
</organism>
<accession>A0A8X6RPD2</accession>
<dbReference type="EMBL" id="BMAU01021192">
    <property type="protein sequence ID" value="GFX96562.1"/>
    <property type="molecule type" value="Genomic_DNA"/>
</dbReference>